<sequence>MRWGYAVGGIPAETALVRRHRATRGRTRHERLLPPHLSLRRTWISGPVRRPDATSIWVD</sequence>
<dbReference type="AlphaFoldDB" id="M3FL39"/>
<evidence type="ECO:0000313" key="1">
    <source>
        <dbReference type="EMBL" id="EMF53655.1"/>
    </source>
</evidence>
<accession>M3FL39</accession>
<name>M3FL39_9ACTN</name>
<dbReference type="EMBL" id="KB405089">
    <property type="protein sequence ID" value="EMF53655.1"/>
    <property type="molecule type" value="Genomic_DNA"/>
</dbReference>
<organism evidence="1 2">
    <name type="scientific">Streptomyces bottropensis ATCC 25435</name>
    <dbReference type="NCBI Taxonomy" id="1054862"/>
    <lineage>
        <taxon>Bacteria</taxon>
        <taxon>Bacillati</taxon>
        <taxon>Actinomycetota</taxon>
        <taxon>Actinomycetes</taxon>
        <taxon>Kitasatosporales</taxon>
        <taxon>Streptomycetaceae</taxon>
        <taxon>Streptomyces</taxon>
    </lineage>
</organism>
<gene>
    <name evidence="1" type="ORF">SBD_5198</name>
</gene>
<proteinExistence type="predicted"/>
<evidence type="ECO:0000313" key="2">
    <source>
        <dbReference type="Proteomes" id="UP000030760"/>
    </source>
</evidence>
<reference evidence="2" key="1">
    <citation type="journal article" date="2013" name="Genome Announc.">
        <title>Draft Genome Sequence of Streptomyces bottropensis ATCC 25435, a Bottromycin-Producing Actinomycete.</title>
        <authorList>
            <person name="Zhang H."/>
            <person name="Zhou W."/>
            <person name="Zhuang Y."/>
            <person name="Liang X."/>
            <person name="Liu T."/>
        </authorList>
    </citation>
    <scope>NUCLEOTIDE SEQUENCE [LARGE SCALE GENOMIC DNA]</scope>
    <source>
        <strain evidence="2">ATCC 25435</strain>
    </source>
</reference>
<dbReference type="Proteomes" id="UP000030760">
    <property type="component" value="Unassembled WGS sequence"/>
</dbReference>
<protein>
    <submittedName>
        <fullName evidence="1">Uncharacterized protein</fullName>
    </submittedName>
</protein>